<gene>
    <name evidence="1" type="ORF">SAMN04489868_14016</name>
</gene>
<dbReference type="Proteomes" id="UP000198668">
    <property type="component" value="Unassembled WGS sequence"/>
</dbReference>
<evidence type="ECO:0000313" key="1">
    <source>
        <dbReference type="EMBL" id="SFH86855.1"/>
    </source>
</evidence>
<organism evidence="1 2">
    <name type="scientific">Pisciglobus halotolerans</name>
    <dbReference type="NCBI Taxonomy" id="745365"/>
    <lineage>
        <taxon>Bacteria</taxon>
        <taxon>Bacillati</taxon>
        <taxon>Bacillota</taxon>
        <taxon>Bacilli</taxon>
        <taxon>Lactobacillales</taxon>
        <taxon>Carnobacteriaceae</taxon>
    </lineage>
</organism>
<evidence type="ECO:0000313" key="2">
    <source>
        <dbReference type="Proteomes" id="UP000198668"/>
    </source>
</evidence>
<keyword evidence="2" id="KW-1185">Reference proteome</keyword>
<proteinExistence type="predicted"/>
<reference evidence="1 2" key="1">
    <citation type="submission" date="2016-10" db="EMBL/GenBank/DDBJ databases">
        <authorList>
            <person name="de Groot N.N."/>
        </authorList>
    </citation>
    <scope>NUCLEOTIDE SEQUENCE [LARGE SCALE GENOMIC DNA]</scope>
    <source>
        <strain evidence="1 2">DSM 27630</strain>
    </source>
</reference>
<dbReference type="AlphaFoldDB" id="A0A1I3DJF7"/>
<dbReference type="EMBL" id="FOQE01000040">
    <property type="protein sequence ID" value="SFH86855.1"/>
    <property type="molecule type" value="Genomic_DNA"/>
</dbReference>
<sequence length="50" mass="5777">MITDNNLNNQLPKAIYSIFKELHILHYLRKAGITKAKGYSAGFLFTFIFN</sequence>
<feature type="non-terminal residue" evidence="1">
    <location>
        <position position="50"/>
    </location>
</feature>
<protein>
    <submittedName>
        <fullName evidence="1">Uncharacterized protein</fullName>
    </submittedName>
</protein>
<accession>A0A1I3DJF7</accession>
<name>A0A1I3DJF7_9LACT</name>